<dbReference type="SUPFAM" id="SSF48498">
    <property type="entry name" value="Tetracyclin repressor-like, C-terminal domain"/>
    <property type="match status" value="1"/>
</dbReference>
<proteinExistence type="predicted"/>
<organism evidence="4 5">
    <name type="scientific">Spongiactinospora gelatinilytica</name>
    <dbReference type="NCBI Taxonomy" id="2666298"/>
    <lineage>
        <taxon>Bacteria</taxon>
        <taxon>Bacillati</taxon>
        <taxon>Actinomycetota</taxon>
        <taxon>Actinomycetes</taxon>
        <taxon>Streptosporangiales</taxon>
        <taxon>Streptosporangiaceae</taxon>
        <taxon>Spongiactinospora</taxon>
    </lineage>
</organism>
<dbReference type="EMBL" id="POUA01000339">
    <property type="protein sequence ID" value="PZG30956.1"/>
    <property type="molecule type" value="Genomic_DNA"/>
</dbReference>
<dbReference type="Proteomes" id="UP000248544">
    <property type="component" value="Unassembled WGS sequence"/>
</dbReference>
<feature type="non-terminal residue" evidence="4">
    <location>
        <position position="1"/>
    </location>
</feature>
<dbReference type="InterPro" id="IPR025996">
    <property type="entry name" value="MT1864/Rv1816-like_C"/>
</dbReference>
<evidence type="ECO:0000256" key="2">
    <source>
        <dbReference type="ARBA" id="ARBA00023163"/>
    </source>
</evidence>
<evidence type="ECO:0000313" key="5">
    <source>
        <dbReference type="Proteomes" id="UP000248544"/>
    </source>
</evidence>
<keyword evidence="1" id="KW-0805">Transcription regulation</keyword>
<gene>
    <name evidence="4" type="ORF">C1I98_30690</name>
</gene>
<evidence type="ECO:0000256" key="1">
    <source>
        <dbReference type="ARBA" id="ARBA00023015"/>
    </source>
</evidence>
<dbReference type="Gene3D" id="1.10.357.10">
    <property type="entry name" value="Tetracycline Repressor, domain 2"/>
    <property type="match status" value="1"/>
</dbReference>
<name>A0A2W2F1Y4_9ACTN</name>
<comment type="caution">
    <text evidence="4">The sequence shown here is derived from an EMBL/GenBank/DDBJ whole genome shotgun (WGS) entry which is preliminary data.</text>
</comment>
<keyword evidence="5" id="KW-1185">Reference proteome</keyword>
<sequence>PAPPRDAWPADAERLRRVMPGLSDEVIARAISAWTALFGAVSLEVFGQFANAILDPAEIFDYNMACMGRFIGLPE</sequence>
<dbReference type="AlphaFoldDB" id="A0A2W2F1Y4"/>
<keyword evidence="2" id="KW-0804">Transcription</keyword>
<evidence type="ECO:0000259" key="3">
    <source>
        <dbReference type="Pfam" id="PF13305"/>
    </source>
</evidence>
<protein>
    <submittedName>
        <fullName evidence="4">TetR family transcriptional regulator</fullName>
    </submittedName>
</protein>
<feature type="domain" description="HTH-type transcriptional regulator MT1864/Rv1816-like C-terminal" evidence="3">
    <location>
        <begin position="20"/>
        <end position="66"/>
    </location>
</feature>
<reference evidence="4 5" key="1">
    <citation type="submission" date="2018-01" db="EMBL/GenBank/DDBJ databases">
        <title>Draft genome sequence of Sphaerisporangium sp. 7K107.</title>
        <authorList>
            <person name="Sahin N."/>
            <person name="Saygin H."/>
            <person name="Ay H."/>
        </authorList>
    </citation>
    <scope>NUCLEOTIDE SEQUENCE [LARGE SCALE GENOMIC DNA]</scope>
    <source>
        <strain evidence="4 5">7K107</strain>
    </source>
</reference>
<dbReference type="RefSeq" id="WP_199537329.1">
    <property type="nucleotide sequence ID" value="NZ_POUA01000339.1"/>
</dbReference>
<accession>A0A2W2F1Y4</accession>
<dbReference type="Pfam" id="PF13305">
    <property type="entry name" value="TetR_C_33"/>
    <property type="match status" value="1"/>
</dbReference>
<evidence type="ECO:0000313" key="4">
    <source>
        <dbReference type="EMBL" id="PZG30956.1"/>
    </source>
</evidence>
<dbReference type="InterPro" id="IPR036271">
    <property type="entry name" value="Tet_transcr_reg_TetR-rel_C_sf"/>
</dbReference>